<reference evidence="8 9" key="1">
    <citation type="submission" date="2014-02" db="EMBL/GenBank/DDBJ databases">
        <title>The small core and large imbalanced accessory genome model reveals a collaborative survival strategy of Sorangium cellulosum strains in nature.</title>
        <authorList>
            <person name="Han K."/>
            <person name="Peng R."/>
            <person name="Blom J."/>
            <person name="Li Y.-Z."/>
        </authorList>
    </citation>
    <scope>NUCLEOTIDE SEQUENCE [LARGE SCALE GENOMIC DNA]</scope>
    <source>
        <strain evidence="8 9">So0157-25</strain>
    </source>
</reference>
<organism evidence="8 9">
    <name type="scientific">Sorangium cellulosum</name>
    <name type="common">Polyangium cellulosum</name>
    <dbReference type="NCBI Taxonomy" id="56"/>
    <lineage>
        <taxon>Bacteria</taxon>
        <taxon>Pseudomonadati</taxon>
        <taxon>Myxococcota</taxon>
        <taxon>Polyangia</taxon>
        <taxon>Polyangiales</taxon>
        <taxon>Polyangiaceae</taxon>
        <taxon>Sorangium</taxon>
    </lineage>
</organism>
<dbReference type="InterPro" id="IPR007627">
    <property type="entry name" value="RNA_pol_sigma70_r2"/>
</dbReference>
<dbReference type="Proteomes" id="UP000075420">
    <property type="component" value="Unassembled WGS sequence"/>
</dbReference>
<feature type="domain" description="RNA polymerase sigma factor 70 region 4 type 2" evidence="7">
    <location>
        <begin position="108"/>
        <end position="156"/>
    </location>
</feature>
<dbReference type="Pfam" id="PF08281">
    <property type="entry name" value="Sigma70_r4_2"/>
    <property type="match status" value="1"/>
</dbReference>
<protein>
    <submittedName>
        <fullName evidence="8">RNA polymerase subunit sigma</fullName>
    </submittedName>
</protein>
<dbReference type="InterPro" id="IPR039425">
    <property type="entry name" value="RNA_pol_sigma-70-like"/>
</dbReference>
<evidence type="ECO:0000256" key="4">
    <source>
        <dbReference type="ARBA" id="ARBA00023125"/>
    </source>
</evidence>
<accession>A0A150PV48</accession>
<evidence type="ECO:0000256" key="1">
    <source>
        <dbReference type="ARBA" id="ARBA00010641"/>
    </source>
</evidence>
<evidence type="ECO:0000256" key="2">
    <source>
        <dbReference type="ARBA" id="ARBA00023015"/>
    </source>
</evidence>
<dbReference type="InterPro" id="IPR013325">
    <property type="entry name" value="RNA_pol_sigma_r2"/>
</dbReference>
<keyword evidence="4" id="KW-0238">DNA-binding</keyword>
<evidence type="ECO:0000259" key="7">
    <source>
        <dbReference type="Pfam" id="PF08281"/>
    </source>
</evidence>
<comment type="similarity">
    <text evidence="1">Belongs to the sigma-70 factor family. ECF subfamily.</text>
</comment>
<dbReference type="Gene3D" id="1.10.1740.10">
    <property type="match status" value="1"/>
</dbReference>
<dbReference type="NCBIfam" id="TIGR02937">
    <property type="entry name" value="sigma70-ECF"/>
    <property type="match status" value="1"/>
</dbReference>
<dbReference type="SUPFAM" id="SSF88946">
    <property type="entry name" value="Sigma2 domain of RNA polymerase sigma factors"/>
    <property type="match status" value="1"/>
</dbReference>
<dbReference type="EMBL" id="JELY01000423">
    <property type="protein sequence ID" value="KYF59453.1"/>
    <property type="molecule type" value="Genomic_DNA"/>
</dbReference>
<evidence type="ECO:0000313" key="8">
    <source>
        <dbReference type="EMBL" id="KYF59453.1"/>
    </source>
</evidence>
<name>A0A150PV48_SORCE</name>
<dbReference type="InterPro" id="IPR013324">
    <property type="entry name" value="RNA_pol_sigma_r3/r4-like"/>
</dbReference>
<evidence type="ECO:0000259" key="6">
    <source>
        <dbReference type="Pfam" id="PF04542"/>
    </source>
</evidence>
<keyword evidence="2" id="KW-0805">Transcription regulation</keyword>
<dbReference type="InterPro" id="IPR013249">
    <property type="entry name" value="RNA_pol_sigma70_r4_t2"/>
</dbReference>
<dbReference type="PANTHER" id="PTHR43133:SF8">
    <property type="entry name" value="RNA POLYMERASE SIGMA FACTOR HI_1459-RELATED"/>
    <property type="match status" value="1"/>
</dbReference>
<dbReference type="AlphaFoldDB" id="A0A150PV48"/>
<comment type="caution">
    <text evidence="8">The sequence shown here is derived from an EMBL/GenBank/DDBJ whole genome shotgun (WGS) entry which is preliminary data.</text>
</comment>
<dbReference type="PANTHER" id="PTHR43133">
    <property type="entry name" value="RNA POLYMERASE ECF-TYPE SIGMA FACTO"/>
    <property type="match status" value="1"/>
</dbReference>
<dbReference type="InterPro" id="IPR014284">
    <property type="entry name" value="RNA_pol_sigma-70_dom"/>
</dbReference>
<feature type="domain" description="RNA polymerase sigma-70 region 2" evidence="6">
    <location>
        <begin position="16"/>
        <end position="82"/>
    </location>
</feature>
<dbReference type="GO" id="GO:0006352">
    <property type="term" value="P:DNA-templated transcription initiation"/>
    <property type="evidence" value="ECO:0007669"/>
    <property type="project" value="InterPro"/>
</dbReference>
<sequence length="178" mass="19674">MVASVPVQGALDVERLYRAHGHHVLRRARALLGSEEESRDVLQEVFLSLVQSPGQFEHRSSPATWLYSATTHRCLNRIRDRKNRARLLGSGAPPADVGAPRAEQTVQAARLLAELPDELAQAAIYHYIDESTHEEIATIMGCSRRHVGDLLARVKRWAEALEAPEAPGAPEAPLKRPV</sequence>
<dbReference type="GO" id="GO:0003677">
    <property type="term" value="F:DNA binding"/>
    <property type="evidence" value="ECO:0007669"/>
    <property type="project" value="UniProtKB-KW"/>
</dbReference>
<proteinExistence type="inferred from homology"/>
<keyword evidence="3" id="KW-0731">Sigma factor</keyword>
<evidence type="ECO:0000313" key="9">
    <source>
        <dbReference type="Proteomes" id="UP000075420"/>
    </source>
</evidence>
<evidence type="ECO:0000256" key="5">
    <source>
        <dbReference type="ARBA" id="ARBA00023163"/>
    </source>
</evidence>
<dbReference type="SUPFAM" id="SSF88659">
    <property type="entry name" value="Sigma3 and sigma4 domains of RNA polymerase sigma factors"/>
    <property type="match status" value="1"/>
</dbReference>
<evidence type="ECO:0000256" key="3">
    <source>
        <dbReference type="ARBA" id="ARBA00023082"/>
    </source>
</evidence>
<dbReference type="InterPro" id="IPR036388">
    <property type="entry name" value="WH-like_DNA-bd_sf"/>
</dbReference>
<dbReference type="GO" id="GO:0016987">
    <property type="term" value="F:sigma factor activity"/>
    <property type="evidence" value="ECO:0007669"/>
    <property type="project" value="UniProtKB-KW"/>
</dbReference>
<gene>
    <name evidence="8" type="ORF">BE08_31735</name>
</gene>
<dbReference type="Gene3D" id="1.10.10.10">
    <property type="entry name" value="Winged helix-like DNA-binding domain superfamily/Winged helix DNA-binding domain"/>
    <property type="match status" value="1"/>
</dbReference>
<keyword evidence="5" id="KW-0804">Transcription</keyword>
<dbReference type="Pfam" id="PF04542">
    <property type="entry name" value="Sigma70_r2"/>
    <property type="match status" value="1"/>
</dbReference>